<evidence type="ECO:0000313" key="3">
    <source>
        <dbReference type="Proteomes" id="UP000051841"/>
    </source>
</evidence>
<organism evidence="2 3">
    <name type="scientific">Kandleria vitulina DSM 20405</name>
    <dbReference type="NCBI Taxonomy" id="1410657"/>
    <lineage>
        <taxon>Bacteria</taxon>
        <taxon>Bacillati</taxon>
        <taxon>Bacillota</taxon>
        <taxon>Erysipelotrichia</taxon>
        <taxon>Erysipelotrichales</taxon>
        <taxon>Coprobacillaceae</taxon>
        <taxon>Kandleria</taxon>
    </lineage>
</organism>
<keyword evidence="3" id="KW-1185">Reference proteome</keyword>
<dbReference type="Pfam" id="PF02464">
    <property type="entry name" value="CinA"/>
    <property type="match status" value="1"/>
</dbReference>
<reference evidence="2 3" key="1">
    <citation type="journal article" date="2015" name="Genome Announc.">
        <title>Expanding the biotechnology potential of lactobacilli through comparative genomics of 213 strains and associated genera.</title>
        <authorList>
            <person name="Sun Z."/>
            <person name="Harris H.M."/>
            <person name="McCann A."/>
            <person name="Guo C."/>
            <person name="Argimon S."/>
            <person name="Zhang W."/>
            <person name="Yang X."/>
            <person name="Jeffery I.B."/>
            <person name="Cooney J.C."/>
            <person name="Kagawa T.F."/>
            <person name="Liu W."/>
            <person name="Song Y."/>
            <person name="Salvetti E."/>
            <person name="Wrobel A."/>
            <person name="Rasinkangas P."/>
            <person name="Parkhill J."/>
            <person name="Rea M.C."/>
            <person name="O'Sullivan O."/>
            <person name="Ritari J."/>
            <person name="Douillard F.P."/>
            <person name="Paul Ross R."/>
            <person name="Yang R."/>
            <person name="Briner A.E."/>
            <person name="Felis G.E."/>
            <person name="de Vos W.M."/>
            <person name="Barrangou R."/>
            <person name="Klaenhammer T.R."/>
            <person name="Caufield P.W."/>
            <person name="Cui Y."/>
            <person name="Zhang H."/>
            <person name="O'Toole P.W."/>
        </authorList>
    </citation>
    <scope>NUCLEOTIDE SEQUENCE [LARGE SCALE GENOMIC DNA]</scope>
    <source>
        <strain evidence="2 3">DSM 20405</strain>
    </source>
</reference>
<sequence>MMKELAKMLIDAHLSISSVESFTVGHFASRIGMNPGISKVYRGSIVSYQTMIKHKVVGIDQDLIDKYGVVSSQIAKEMCLHGQKIFDSDICISFTGNAGPDAMEGKPVGLIYIGIAYLDHVSVFEYRLSGKREDIVEKALQLGIDNLKNEIKKNTSSACIE</sequence>
<gene>
    <name evidence="2" type="ORF">IV49_GL001617</name>
</gene>
<proteinExistence type="predicted"/>
<dbReference type="PATRIC" id="fig|1410657.5.peg.1669"/>
<dbReference type="Gene3D" id="3.90.950.20">
    <property type="entry name" value="CinA-like"/>
    <property type="match status" value="1"/>
</dbReference>
<dbReference type="InterPro" id="IPR036653">
    <property type="entry name" value="CinA-like_C"/>
</dbReference>
<evidence type="ECO:0000313" key="2">
    <source>
        <dbReference type="EMBL" id="KRN50801.1"/>
    </source>
</evidence>
<dbReference type="EMBL" id="JQBL01000005">
    <property type="protein sequence ID" value="KRN50801.1"/>
    <property type="molecule type" value="Genomic_DNA"/>
</dbReference>
<feature type="domain" description="CinA C-terminal" evidence="1">
    <location>
        <begin position="2"/>
        <end position="149"/>
    </location>
</feature>
<dbReference type="InterPro" id="IPR008136">
    <property type="entry name" value="CinA_C"/>
</dbReference>
<dbReference type="AlphaFoldDB" id="A0A0R2HCM5"/>
<protein>
    <recommendedName>
        <fullName evidence="1">CinA C-terminal domain-containing protein</fullName>
    </recommendedName>
</protein>
<evidence type="ECO:0000259" key="1">
    <source>
        <dbReference type="Pfam" id="PF02464"/>
    </source>
</evidence>
<name>A0A0R2HCM5_9FIRM</name>
<comment type="caution">
    <text evidence="2">The sequence shown here is derived from an EMBL/GenBank/DDBJ whole genome shotgun (WGS) entry which is preliminary data.</text>
</comment>
<dbReference type="Proteomes" id="UP000051841">
    <property type="component" value="Unassembled WGS sequence"/>
</dbReference>
<accession>A0A0R2HCM5</accession>
<dbReference type="SUPFAM" id="SSF142433">
    <property type="entry name" value="CinA-like"/>
    <property type="match status" value="1"/>
</dbReference>
<dbReference type="NCBIfam" id="TIGR00199">
    <property type="entry name" value="PncC_domain"/>
    <property type="match status" value="1"/>
</dbReference>